<reference evidence="3 4" key="1">
    <citation type="submission" date="2019-01" db="EMBL/GenBank/DDBJ databases">
        <title>Draft genome sequence of Dictyobacter sp. Uno17.</title>
        <authorList>
            <person name="Wang C.M."/>
            <person name="Zheng Y."/>
            <person name="Sakai Y."/>
            <person name="Abe K."/>
            <person name="Yokota A."/>
            <person name="Yabe S."/>
        </authorList>
    </citation>
    <scope>NUCLEOTIDE SEQUENCE [LARGE SCALE GENOMIC DNA]</scope>
    <source>
        <strain evidence="3 4">Uno17</strain>
    </source>
</reference>
<dbReference type="AlphaFoldDB" id="A0A5A5THG2"/>
<dbReference type="InterPro" id="IPR007138">
    <property type="entry name" value="ABM_dom"/>
</dbReference>
<name>A0A5A5THG2_9CHLR</name>
<keyword evidence="4" id="KW-1185">Reference proteome</keyword>
<dbReference type="OrthoDB" id="384737at2"/>
<evidence type="ECO:0000313" key="3">
    <source>
        <dbReference type="EMBL" id="GCF10752.1"/>
    </source>
</evidence>
<evidence type="ECO:0000313" key="4">
    <source>
        <dbReference type="Proteomes" id="UP000322530"/>
    </source>
</evidence>
<evidence type="ECO:0000259" key="2">
    <source>
        <dbReference type="PROSITE" id="PS51725"/>
    </source>
</evidence>
<dbReference type="Gene3D" id="3.30.70.100">
    <property type="match status" value="1"/>
</dbReference>
<proteinExistence type="predicted"/>
<feature type="domain" description="ABM" evidence="2">
    <location>
        <begin position="2"/>
        <end position="90"/>
    </location>
</feature>
<feature type="compositionally biased region" description="Basic and acidic residues" evidence="1">
    <location>
        <begin position="85"/>
        <end position="98"/>
    </location>
</feature>
<dbReference type="PROSITE" id="PS51725">
    <property type="entry name" value="ABM"/>
    <property type="match status" value="1"/>
</dbReference>
<accession>A0A5A5THG2</accession>
<organism evidence="3 4">
    <name type="scientific">Dictyobacter arantiisoli</name>
    <dbReference type="NCBI Taxonomy" id="2014874"/>
    <lineage>
        <taxon>Bacteria</taxon>
        <taxon>Bacillati</taxon>
        <taxon>Chloroflexota</taxon>
        <taxon>Ktedonobacteria</taxon>
        <taxon>Ktedonobacterales</taxon>
        <taxon>Dictyobacteraceae</taxon>
        <taxon>Dictyobacter</taxon>
    </lineage>
</organism>
<gene>
    <name evidence="3" type="ORF">KDI_43160</name>
</gene>
<protein>
    <recommendedName>
        <fullName evidence="2">ABM domain-containing protein</fullName>
    </recommendedName>
</protein>
<feature type="region of interest" description="Disordered" evidence="1">
    <location>
        <begin position="69"/>
        <end position="115"/>
    </location>
</feature>
<sequence>MLIAVNKIPTTSAEQREAISKGFRHATPGMKQFKGFLGMELWTESDGTINAISRWESKAALEEYKSNPLFGQHHGQAGDSAQTAHSEHGGHGHGEHGAHGQQPVPATYYEAEVLS</sequence>
<dbReference type="SUPFAM" id="SSF54909">
    <property type="entry name" value="Dimeric alpha+beta barrel"/>
    <property type="match status" value="1"/>
</dbReference>
<dbReference type="Proteomes" id="UP000322530">
    <property type="component" value="Unassembled WGS sequence"/>
</dbReference>
<dbReference type="EMBL" id="BIXY01000081">
    <property type="protein sequence ID" value="GCF10752.1"/>
    <property type="molecule type" value="Genomic_DNA"/>
</dbReference>
<evidence type="ECO:0000256" key="1">
    <source>
        <dbReference type="SAM" id="MobiDB-lite"/>
    </source>
</evidence>
<dbReference type="InterPro" id="IPR011008">
    <property type="entry name" value="Dimeric_a/b-barrel"/>
</dbReference>
<dbReference type="RefSeq" id="WP_149403623.1">
    <property type="nucleotide sequence ID" value="NZ_BIXY01000081.1"/>
</dbReference>
<dbReference type="Pfam" id="PF03992">
    <property type="entry name" value="ABM"/>
    <property type="match status" value="1"/>
</dbReference>
<comment type="caution">
    <text evidence="3">The sequence shown here is derived from an EMBL/GenBank/DDBJ whole genome shotgun (WGS) entry which is preliminary data.</text>
</comment>